<keyword evidence="2" id="KW-0274">FAD</keyword>
<evidence type="ECO:0000256" key="1">
    <source>
        <dbReference type="ARBA" id="ARBA00005466"/>
    </source>
</evidence>
<dbReference type="AlphaFoldDB" id="A0AA48HRV4"/>
<name>A0AA48HRV4_9RHOB</name>
<reference evidence="5 6" key="1">
    <citation type="submission" date="2023-01" db="EMBL/GenBank/DDBJ databases">
        <title>Complete genome sequence of Roseicyclus marinus strain Dej080120_10.</title>
        <authorList>
            <person name="Ueki S."/>
            <person name="Maruyama F."/>
        </authorList>
    </citation>
    <scope>NUCLEOTIDE SEQUENCE [LARGE SCALE GENOMIC DNA]</scope>
    <source>
        <strain evidence="5 6">Dej080120_10</strain>
    </source>
</reference>
<keyword evidence="6" id="KW-1185">Reference proteome</keyword>
<dbReference type="EMBL" id="AP027266">
    <property type="protein sequence ID" value="BDW84911.1"/>
    <property type="molecule type" value="Genomic_DNA"/>
</dbReference>
<evidence type="ECO:0000313" key="5">
    <source>
        <dbReference type="EMBL" id="BDW84911.1"/>
    </source>
</evidence>
<comment type="similarity">
    <text evidence="1">Belongs to the oxygen-dependent FAD-linked oxidoreductase family.</text>
</comment>
<evidence type="ECO:0000259" key="4">
    <source>
        <dbReference type="PROSITE" id="PS51387"/>
    </source>
</evidence>
<evidence type="ECO:0000313" key="6">
    <source>
        <dbReference type="Proteomes" id="UP001337723"/>
    </source>
</evidence>
<dbReference type="Gene3D" id="3.30.465.10">
    <property type="match status" value="1"/>
</dbReference>
<dbReference type="InterPro" id="IPR036318">
    <property type="entry name" value="FAD-bd_PCMH-like_sf"/>
</dbReference>
<evidence type="ECO:0000256" key="2">
    <source>
        <dbReference type="ARBA" id="ARBA00022827"/>
    </source>
</evidence>
<dbReference type="Pfam" id="PF01565">
    <property type="entry name" value="FAD_binding_4"/>
    <property type="match status" value="1"/>
</dbReference>
<dbReference type="InterPro" id="IPR006094">
    <property type="entry name" value="Oxid_FAD_bind_N"/>
</dbReference>
<gene>
    <name evidence="5" type="ORF">MACH21_10880</name>
</gene>
<keyword evidence="3" id="KW-0560">Oxidoreductase</keyword>
<accession>A0AA48HRV4</accession>
<dbReference type="PANTHER" id="PTHR13878">
    <property type="entry name" value="GULONOLACTONE OXIDASE"/>
    <property type="match status" value="1"/>
</dbReference>
<dbReference type="PROSITE" id="PS51387">
    <property type="entry name" value="FAD_PCMH"/>
    <property type="match status" value="1"/>
</dbReference>
<keyword evidence="2" id="KW-0285">Flavoprotein</keyword>
<dbReference type="Proteomes" id="UP001337723">
    <property type="component" value="Chromosome"/>
</dbReference>
<sequence>MTRLAGWGRFRPVETRLARMRDDGDVAAALAGGTALIARGNGRAYGDSAVSPGLTLDMRGMDRMLSFDADRGVLVAEAGVLLADVIAAFFPQGWFPAVTPGTKFVSLGGAIAADVHGKNHHVDGGFGAFVDWVEVMGADGRIARAEAGSELFDWTLGGMGLTGVILRAQIRLRPVETGWIVQDMRATQTLAATIDMMEATNDAPYSVAWLDCVTTGVMMGRGLAMLGRHAGLEDLPREKRRKPFATPQKPVLRLPVDLPAAALNGVTRRVFNAAYYWNGRRKPGPRLVDWDSYFYPLDAILDWNRGYGRAGFLQFQCALPQEAARPGMAALLEAIAASGEASVLSVLKRFGAERGRFSFPMAGYTLALDFPANDRSLKLMERLDAITLDHGGRFYLAKDARMPRAVMEAADGRVAAFRAMRAQSGAKGLFVSAQSERLGL</sequence>
<organism evidence="5 6">
    <name type="scientific">Roseicyclus marinus</name>
    <dbReference type="NCBI Taxonomy" id="2161673"/>
    <lineage>
        <taxon>Bacteria</taxon>
        <taxon>Pseudomonadati</taxon>
        <taxon>Pseudomonadota</taxon>
        <taxon>Alphaproteobacteria</taxon>
        <taxon>Rhodobacterales</taxon>
        <taxon>Roseobacteraceae</taxon>
        <taxon>Roseicyclus</taxon>
    </lineage>
</organism>
<dbReference type="GO" id="GO:0016491">
    <property type="term" value="F:oxidoreductase activity"/>
    <property type="evidence" value="ECO:0007669"/>
    <property type="project" value="UniProtKB-KW"/>
</dbReference>
<dbReference type="SUPFAM" id="SSF56176">
    <property type="entry name" value="FAD-binding/transporter-associated domain-like"/>
    <property type="match status" value="1"/>
</dbReference>
<dbReference type="PANTHER" id="PTHR13878:SF53">
    <property type="entry name" value="CYTOKININ DEHYDROGENASE 6"/>
    <property type="match status" value="1"/>
</dbReference>
<proteinExistence type="inferred from homology"/>
<dbReference type="GO" id="GO:0071949">
    <property type="term" value="F:FAD binding"/>
    <property type="evidence" value="ECO:0007669"/>
    <property type="project" value="InterPro"/>
</dbReference>
<dbReference type="RefSeq" id="WP_338275193.1">
    <property type="nucleotide sequence ID" value="NZ_AP027266.1"/>
</dbReference>
<evidence type="ECO:0000256" key="3">
    <source>
        <dbReference type="ARBA" id="ARBA00023002"/>
    </source>
</evidence>
<feature type="domain" description="FAD-binding PCMH-type" evidence="4">
    <location>
        <begin position="10"/>
        <end position="175"/>
    </location>
</feature>
<dbReference type="InterPro" id="IPR016166">
    <property type="entry name" value="FAD-bd_PCMH"/>
</dbReference>
<dbReference type="InterPro" id="IPR016169">
    <property type="entry name" value="FAD-bd_PCMH_sub2"/>
</dbReference>
<dbReference type="InterPro" id="IPR050432">
    <property type="entry name" value="FAD-linked_Oxidoreductases_BP"/>
</dbReference>
<dbReference type="KEGG" id="rmai:MACH21_10880"/>
<protein>
    <submittedName>
        <fullName evidence="5">Oxidoreductase</fullName>
    </submittedName>
</protein>